<comment type="caution">
    <text evidence="9">The sequence shown here is derived from an EMBL/GenBank/DDBJ whole genome shotgun (WGS) entry which is preliminary data.</text>
</comment>
<comment type="subunit">
    <text evidence="7">Component of the Mediator complex.</text>
</comment>
<dbReference type="Pfam" id="PF08638">
    <property type="entry name" value="Med14"/>
    <property type="match status" value="1"/>
</dbReference>
<keyword evidence="10" id="KW-1185">Reference proteome</keyword>
<gene>
    <name evidence="9" type="primary">MED14_1</name>
    <name evidence="9" type="ORF">GOODEAATRI_003418</name>
</gene>
<dbReference type="InterPro" id="IPR013947">
    <property type="entry name" value="Mediator_Med14"/>
</dbReference>
<comment type="similarity">
    <text evidence="2 7">Belongs to the Mediator complex subunit 14 family.</text>
</comment>
<feature type="domain" description="Mediator complex subunit MED14 N-terminal" evidence="8">
    <location>
        <begin position="2"/>
        <end position="57"/>
    </location>
</feature>
<reference evidence="9 10" key="1">
    <citation type="submission" date="2021-06" db="EMBL/GenBank/DDBJ databases">
        <authorList>
            <person name="Palmer J.M."/>
        </authorList>
    </citation>
    <scope>NUCLEOTIDE SEQUENCE [LARGE SCALE GENOMIC DNA]</scope>
    <source>
        <strain evidence="9 10">GA_2019</strain>
        <tissue evidence="9">Muscle</tissue>
    </source>
</reference>
<evidence type="ECO:0000313" key="9">
    <source>
        <dbReference type="EMBL" id="MEQ2177422.1"/>
    </source>
</evidence>
<evidence type="ECO:0000256" key="7">
    <source>
        <dbReference type="RuleBase" id="RU365082"/>
    </source>
</evidence>
<comment type="subcellular location">
    <subcellularLocation>
        <location evidence="1 7">Nucleus</location>
    </subcellularLocation>
</comment>
<evidence type="ECO:0000256" key="6">
    <source>
        <dbReference type="ARBA" id="ARBA00023242"/>
    </source>
</evidence>
<evidence type="ECO:0000256" key="4">
    <source>
        <dbReference type="ARBA" id="ARBA00023159"/>
    </source>
</evidence>
<evidence type="ECO:0000256" key="3">
    <source>
        <dbReference type="ARBA" id="ARBA00023015"/>
    </source>
</evidence>
<dbReference type="EMBL" id="JAHRIO010060102">
    <property type="protein sequence ID" value="MEQ2177422.1"/>
    <property type="molecule type" value="Genomic_DNA"/>
</dbReference>
<sequence length="114" mass="12688">MISSFLDQQAILFVDTADRLALLARDALVHARLPSFAIPFAIDVLTTGSYPRLPTCIRVTNGRVKFRVEGEFEATLTVMGDDPDIPWRLLKLEILVEDKETGGEAASYMPFLMS</sequence>
<proteinExistence type="inferred from homology"/>
<comment type="function">
    <text evidence="7">Component of the Mediator complex, a coactivator involved in the regulated transcription of nearly all RNA polymerase II-dependent genes. Mediator functions as a bridge to convey information from gene-specific regulatory proteins to the basal RNA polymerase II transcription machinery. Mediator is recruited to promoters by direct interactions with regulatory proteins and serves as a scaffold for the assembly of a functional preinitiation complex with RNA polymerase II and the general transcription factors.</text>
</comment>
<keyword evidence="4 7" id="KW-0010">Activator</keyword>
<protein>
    <recommendedName>
        <fullName evidence="7">Mediator of RNA polymerase II transcription subunit 14</fullName>
    </recommendedName>
    <alternativeName>
        <fullName evidence="7">Mediator complex subunit 14</fullName>
    </alternativeName>
</protein>
<organism evidence="9 10">
    <name type="scientific">Goodea atripinnis</name>
    <dbReference type="NCBI Taxonomy" id="208336"/>
    <lineage>
        <taxon>Eukaryota</taxon>
        <taxon>Metazoa</taxon>
        <taxon>Chordata</taxon>
        <taxon>Craniata</taxon>
        <taxon>Vertebrata</taxon>
        <taxon>Euteleostomi</taxon>
        <taxon>Actinopterygii</taxon>
        <taxon>Neopterygii</taxon>
        <taxon>Teleostei</taxon>
        <taxon>Neoteleostei</taxon>
        <taxon>Acanthomorphata</taxon>
        <taxon>Ovalentaria</taxon>
        <taxon>Atherinomorphae</taxon>
        <taxon>Cyprinodontiformes</taxon>
        <taxon>Goodeidae</taxon>
        <taxon>Goodea</taxon>
    </lineage>
</organism>
<dbReference type="Proteomes" id="UP001476798">
    <property type="component" value="Unassembled WGS sequence"/>
</dbReference>
<evidence type="ECO:0000256" key="5">
    <source>
        <dbReference type="ARBA" id="ARBA00023163"/>
    </source>
</evidence>
<dbReference type="InterPro" id="IPR055122">
    <property type="entry name" value="Med14_N"/>
</dbReference>
<keyword evidence="6 7" id="KW-0539">Nucleus</keyword>
<accession>A0ABV0P145</accession>
<evidence type="ECO:0000313" key="10">
    <source>
        <dbReference type="Proteomes" id="UP001476798"/>
    </source>
</evidence>
<evidence type="ECO:0000256" key="1">
    <source>
        <dbReference type="ARBA" id="ARBA00004123"/>
    </source>
</evidence>
<evidence type="ECO:0000256" key="2">
    <source>
        <dbReference type="ARBA" id="ARBA00007813"/>
    </source>
</evidence>
<keyword evidence="3 7" id="KW-0805">Transcription regulation</keyword>
<keyword evidence="5 7" id="KW-0804">Transcription</keyword>
<dbReference type="PANTHER" id="PTHR12809:SF2">
    <property type="entry name" value="MEDIATOR OF RNA POLYMERASE II TRANSCRIPTION SUBUNIT 14"/>
    <property type="match status" value="1"/>
</dbReference>
<evidence type="ECO:0000259" key="8">
    <source>
        <dbReference type="Pfam" id="PF08638"/>
    </source>
</evidence>
<dbReference type="PANTHER" id="PTHR12809">
    <property type="entry name" value="MEDIATOR COMPLEX SUBUNIT"/>
    <property type="match status" value="1"/>
</dbReference>
<name>A0ABV0P145_9TELE</name>